<evidence type="ECO:0000256" key="1">
    <source>
        <dbReference type="SAM" id="SignalP"/>
    </source>
</evidence>
<name>A0AA51RLD1_9HEMI</name>
<dbReference type="PANTHER" id="PTHR11257">
    <property type="entry name" value="CHEMOSENSORY PROTEIN-RELATED"/>
    <property type="match status" value="1"/>
</dbReference>
<sequence length="135" mass="15142">MNCKVLIALCCVAVYAAHAIPAAPATTADEEIKDFPTYMKRFEKLNVEQVLNNDRVLSSHLKCFLNEGPCVQQARDLKRVIPVIANNGCNGCTEKQMTTIKKALNFLRTKKPVEWSRLVKLYDPSGTKLNKFLDA</sequence>
<protein>
    <submittedName>
        <fullName evidence="2">Chemosensory protein gene 3</fullName>
    </submittedName>
</protein>
<organism evidence="2">
    <name type="scientific">Neotoxoptera formosana</name>
    <dbReference type="NCBI Taxonomy" id="1425443"/>
    <lineage>
        <taxon>Eukaryota</taxon>
        <taxon>Metazoa</taxon>
        <taxon>Ecdysozoa</taxon>
        <taxon>Arthropoda</taxon>
        <taxon>Hexapoda</taxon>
        <taxon>Insecta</taxon>
        <taxon>Pterygota</taxon>
        <taxon>Neoptera</taxon>
        <taxon>Paraneoptera</taxon>
        <taxon>Hemiptera</taxon>
        <taxon>Sternorrhyncha</taxon>
        <taxon>Aphidomorpha</taxon>
        <taxon>Aphidoidea</taxon>
        <taxon>Aphididae</taxon>
        <taxon>Macrosiphini</taxon>
        <taxon>Neotoxoptera</taxon>
    </lineage>
</organism>
<dbReference type="PANTHER" id="PTHR11257:SF13">
    <property type="entry name" value="GEO07322P1"/>
    <property type="match status" value="1"/>
</dbReference>
<dbReference type="InterPro" id="IPR036682">
    <property type="entry name" value="OS_D_A10/PebIII_sf"/>
</dbReference>
<feature type="signal peptide" evidence="1">
    <location>
        <begin position="1"/>
        <end position="19"/>
    </location>
</feature>
<feature type="chain" id="PRO_5041301924" evidence="1">
    <location>
        <begin position="20"/>
        <end position="135"/>
    </location>
</feature>
<dbReference type="Pfam" id="PF03392">
    <property type="entry name" value="OS-D"/>
    <property type="match status" value="1"/>
</dbReference>
<proteinExistence type="evidence at transcript level"/>
<dbReference type="InterPro" id="IPR005055">
    <property type="entry name" value="A10/PebIII"/>
</dbReference>
<dbReference type="EMBL" id="OQ995219">
    <property type="protein sequence ID" value="WMS58734.1"/>
    <property type="molecule type" value="mRNA"/>
</dbReference>
<keyword evidence="1" id="KW-0732">Signal</keyword>
<reference evidence="2" key="1">
    <citation type="submission" date="2023-05" db="EMBL/GenBank/DDBJ databases">
        <title>Comparative Transcriptome of Heat Stress in Predatory Mite Neoseiulus californicus.</title>
        <authorList>
            <person name="Tian C."/>
        </authorList>
    </citation>
    <scope>NUCLEOTIDE SEQUENCE</scope>
</reference>
<dbReference type="AlphaFoldDB" id="A0AA51RLD1"/>
<accession>A0AA51RLD1</accession>
<evidence type="ECO:0000313" key="2">
    <source>
        <dbReference type="EMBL" id="WMS58734.1"/>
    </source>
</evidence>
<dbReference type="Gene3D" id="1.10.2080.10">
    <property type="entry name" value="Insect odorant-binding protein A10/Ejaculatory bulb-specific protein 3"/>
    <property type="match status" value="1"/>
</dbReference>
<dbReference type="SUPFAM" id="SSF100910">
    <property type="entry name" value="Chemosensory protein Csp2"/>
    <property type="match status" value="1"/>
</dbReference>